<keyword evidence="1" id="KW-0472">Membrane</keyword>
<sequence>MNRETQDRIINLSSALLTALVIAIVGYFSFSSFQKIQMASIDDPSLKVSDENRIAKSERIDTEEVIEEMNRIAEAQRLEKERLEAE</sequence>
<feature type="transmembrane region" description="Helical" evidence="1">
    <location>
        <begin position="12"/>
        <end position="30"/>
    </location>
</feature>
<keyword evidence="1" id="KW-0812">Transmembrane</keyword>
<evidence type="ECO:0000313" key="3">
    <source>
        <dbReference type="Proteomes" id="UP000319375"/>
    </source>
</evidence>
<dbReference type="OrthoDB" id="9779830at2"/>
<proteinExistence type="predicted"/>
<dbReference type="AlphaFoldDB" id="A0A5C5RG93"/>
<keyword evidence="1" id="KW-1133">Transmembrane helix</keyword>
<accession>A0A5C5RG93</accession>
<name>A0A5C5RG93_9ACTN</name>
<gene>
    <name evidence="2" type="ORF">FK530_25185</name>
</gene>
<dbReference type="EMBL" id="VIGX01000229">
    <property type="protein sequence ID" value="TWS21652.1"/>
    <property type="molecule type" value="Genomic_DNA"/>
</dbReference>
<reference evidence="2 3" key="1">
    <citation type="submission" date="2019-06" db="EMBL/GenBank/DDBJ databases">
        <title>Tsukamurella conjunctivitidis sp. nov., Tsukamurella assacharolytica sp. nov. and Tsukamurella sputae sp. nov. isolated from patients with conjunctivitis, bacteraemia (lymphoma) and respiratory infection (sputum) in Hong Kong.</title>
        <authorList>
            <person name="Teng J.L.L."/>
            <person name="Lee H.H."/>
            <person name="Fong J.Y.H."/>
            <person name="Fok K.M.N."/>
            <person name="Lau S.K.P."/>
            <person name="Woo P.C.Y."/>
        </authorList>
    </citation>
    <scope>NUCLEOTIDE SEQUENCE [LARGE SCALE GENOMIC DNA]</scope>
    <source>
        <strain evidence="2 3">HKU72</strain>
    </source>
</reference>
<evidence type="ECO:0000313" key="2">
    <source>
        <dbReference type="EMBL" id="TWS21652.1"/>
    </source>
</evidence>
<comment type="caution">
    <text evidence="2">The sequence shown here is derived from an EMBL/GenBank/DDBJ whole genome shotgun (WGS) entry which is preliminary data.</text>
</comment>
<evidence type="ECO:0000256" key="1">
    <source>
        <dbReference type="SAM" id="Phobius"/>
    </source>
</evidence>
<protein>
    <submittedName>
        <fullName evidence="2">Uncharacterized protein</fullName>
    </submittedName>
</protein>
<keyword evidence="3" id="KW-1185">Reference proteome</keyword>
<dbReference type="Proteomes" id="UP000319375">
    <property type="component" value="Unassembled WGS sequence"/>
</dbReference>
<organism evidence="2 3">
    <name type="scientific">Tsukamurella conjunctivitidis</name>
    <dbReference type="NCBI Taxonomy" id="2592068"/>
    <lineage>
        <taxon>Bacteria</taxon>
        <taxon>Bacillati</taxon>
        <taxon>Actinomycetota</taxon>
        <taxon>Actinomycetes</taxon>
        <taxon>Mycobacteriales</taxon>
        <taxon>Tsukamurellaceae</taxon>
        <taxon>Tsukamurella</taxon>
    </lineage>
</organism>